<evidence type="ECO:0000313" key="1">
    <source>
        <dbReference type="EMBL" id="MDC7784799.1"/>
    </source>
</evidence>
<proteinExistence type="predicted"/>
<organism evidence="1 2">
    <name type="scientific">Rhodoplanes tepidamans</name>
    <name type="common">Rhodoplanes cryptolactis</name>
    <dbReference type="NCBI Taxonomy" id="200616"/>
    <lineage>
        <taxon>Bacteria</taxon>
        <taxon>Pseudomonadati</taxon>
        <taxon>Pseudomonadota</taxon>
        <taxon>Alphaproteobacteria</taxon>
        <taxon>Hyphomicrobiales</taxon>
        <taxon>Nitrobacteraceae</taxon>
        <taxon>Rhodoplanes</taxon>
    </lineage>
</organism>
<sequence length="82" mass="9326">MIMIGREHAAKHAQEFVQKLDRFRKARNLTMADTLYVVALALSSLPPELCEAYDKLYGHLREEIAEVRKVLAAREAAEATKQ</sequence>
<gene>
    <name evidence="1" type="ORF">PQJ73_03805</name>
</gene>
<reference evidence="1" key="1">
    <citation type="journal article" date="2023" name="Microbiol Resour">
        <title>Genome Sequences of Rhodoplanes serenus and Two Thermotolerant Strains, Rhodoplanes tepidamans and 'Rhodoplanes cryptolactis,' Further Refine the Genus.</title>
        <authorList>
            <person name="Rayyan A.A."/>
            <person name="Kyndt J.A."/>
        </authorList>
    </citation>
    <scope>NUCLEOTIDE SEQUENCE</scope>
    <source>
        <strain evidence="1">DSM 9987</strain>
    </source>
</reference>
<name>A0ABT5J581_RHOTP</name>
<evidence type="ECO:0000313" key="2">
    <source>
        <dbReference type="Proteomes" id="UP001165652"/>
    </source>
</evidence>
<accession>A0ABT5J581</accession>
<protein>
    <submittedName>
        <fullName evidence="1">Uncharacterized protein</fullName>
    </submittedName>
</protein>
<keyword evidence="2" id="KW-1185">Reference proteome</keyword>
<dbReference type="RefSeq" id="WP_272775645.1">
    <property type="nucleotide sequence ID" value="NZ_JAQQLI010000003.1"/>
</dbReference>
<comment type="caution">
    <text evidence="1">The sequence shown here is derived from an EMBL/GenBank/DDBJ whole genome shotgun (WGS) entry which is preliminary data.</text>
</comment>
<reference evidence="1" key="2">
    <citation type="submission" date="2023-02" db="EMBL/GenBank/DDBJ databases">
        <authorList>
            <person name="Rayyan A."/>
            <person name="Meyer T."/>
            <person name="Kyndt J.A."/>
        </authorList>
    </citation>
    <scope>NUCLEOTIDE SEQUENCE</scope>
    <source>
        <strain evidence="1">DSM 9987</strain>
    </source>
</reference>
<dbReference type="Proteomes" id="UP001165652">
    <property type="component" value="Unassembled WGS sequence"/>
</dbReference>
<dbReference type="EMBL" id="JAQQLI010000003">
    <property type="protein sequence ID" value="MDC7784799.1"/>
    <property type="molecule type" value="Genomic_DNA"/>
</dbReference>